<accession>A0ACA9L2R3</accession>
<evidence type="ECO:0000313" key="1">
    <source>
        <dbReference type="EMBL" id="CAG8505401.1"/>
    </source>
</evidence>
<proteinExistence type="predicted"/>
<protein>
    <submittedName>
        <fullName evidence="1">17512_t:CDS:1</fullName>
    </submittedName>
</protein>
<name>A0ACA9L2R3_9GLOM</name>
<feature type="non-terminal residue" evidence="1">
    <location>
        <position position="1"/>
    </location>
</feature>
<gene>
    <name evidence="1" type="ORF">ACOLOM_LOCUS2980</name>
</gene>
<comment type="caution">
    <text evidence="1">The sequence shown here is derived from an EMBL/GenBank/DDBJ whole genome shotgun (WGS) entry which is preliminary data.</text>
</comment>
<reference evidence="1" key="1">
    <citation type="submission" date="2021-06" db="EMBL/GenBank/DDBJ databases">
        <authorList>
            <person name="Kallberg Y."/>
            <person name="Tangrot J."/>
            <person name="Rosling A."/>
        </authorList>
    </citation>
    <scope>NUCLEOTIDE SEQUENCE</scope>
    <source>
        <strain evidence="1">CL356</strain>
    </source>
</reference>
<evidence type="ECO:0000313" key="2">
    <source>
        <dbReference type="Proteomes" id="UP000789525"/>
    </source>
</evidence>
<dbReference type="EMBL" id="CAJVPT010004210">
    <property type="protein sequence ID" value="CAG8505401.1"/>
    <property type="molecule type" value="Genomic_DNA"/>
</dbReference>
<dbReference type="Proteomes" id="UP000789525">
    <property type="component" value="Unassembled WGS sequence"/>
</dbReference>
<organism evidence="1 2">
    <name type="scientific">Acaulospora colombiana</name>
    <dbReference type="NCBI Taxonomy" id="27376"/>
    <lineage>
        <taxon>Eukaryota</taxon>
        <taxon>Fungi</taxon>
        <taxon>Fungi incertae sedis</taxon>
        <taxon>Mucoromycota</taxon>
        <taxon>Glomeromycotina</taxon>
        <taxon>Glomeromycetes</taxon>
        <taxon>Diversisporales</taxon>
        <taxon>Acaulosporaceae</taxon>
        <taxon>Acaulospora</taxon>
    </lineage>
</organism>
<sequence length="47" mass="5754">LNDFDKPRNMSPRKHVVDNYRLKRIRAGKLLGTQRWKWSYRVVAVRK</sequence>
<keyword evidence="2" id="KW-1185">Reference proteome</keyword>